<sequence>MNLGPSNESISAEILDSKSRPLRILDEVIPEDGEDLETYYIVQHEGRSEEKIGESPYVLNKLWFEHYRVSRTEMIRSSIGWDLLVEHGLQPSLPNPSSCLKTTLLDCPGSAQLHVLDSVIMKLT</sequence>
<dbReference type="OrthoDB" id="4296339at2759"/>
<dbReference type="AlphaFoldDB" id="W6QGJ3"/>
<dbReference type="EMBL" id="HG792017">
    <property type="protein sequence ID" value="CDM33289.1"/>
    <property type="molecule type" value="Genomic_DNA"/>
</dbReference>
<evidence type="ECO:0000313" key="1">
    <source>
        <dbReference type="EMBL" id="CDM33289.1"/>
    </source>
</evidence>
<protein>
    <submittedName>
        <fullName evidence="1">Genomic scaffold, ProqFM164S03</fullName>
    </submittedName>
</protein>
<evidence type="ECO:0000313" key="2">
    <source>
        <dbReference type="Proteomes" id="UP000030686"/>
    </source>
</evidence>
<accession>W6QGJ3</accession>
<proteinExistence type="predicted"/>
<keyword evidence="2" id="KW-1185">Reference proteome</keyword>
<organism evidence="1 2">
    <name type="scientific">Penicillium roqueforti (strain FM164)</name>
    <dbReference type="NCBI Taxonomy" id="1365484"/>
    <lineage>
        <taxon>Eukaryota</taxon>
        <taxon>Fungi</taxon>
        <taxon>Dikarya</taxon>
        <taxon>Ascomycota</taxon>
        <taxon>Pezizomycotina</taxon>
        <taxon>Eurotiomycetes</taxon>
        <taxon>Eurotiomycetidae</taxon>
        <taxon>Eurotiales</taxon>
        <taxon>Aspergillaceae</taxon>
        <taxon>Penicillium</taxon>
    </lineage>
</organism>
<dbReference type="Proteomes" id="UP000030686">
    <property type="component" value="Unassembled WGS sequence"/>
</dbReference>
<reference evidence="1" key="1">
    <citation type="journal article" date="2014" name="Nat. Commun.">
        <title>Multiple recent horizontal transfers of a large genomic region in cheese making fungi.</title>
        <authorList>
            <person name="Cheeseman K."/>
            <person name="Ropars J."/>
            <person name="Renault P."/>
            <person name="Dupont J."/>
            <person name="Gouzy J."/>
            <person name="Branca A."/>
            <person name="Abraham A.L."/>
            <person name="Ceppi M."/>
            <person name="Conseiller E."/>
            <person name="Debuchy R."/>
            <person name="Malagnac F."/>
            <person name="Goarin A."/>
            <person name="Silar P."/>
            <person name="Lacoste S."/>
            <person name="Sallet E."/>
            <person name="Bensimon A."/>
            <person name="Giraud T."/>
            <person name="Brygoo Y."/>
        </authorList>
    </citation>
    <scope>NUCLEOTIDE SEQUENCE [LARGE SCALE GENOMIC DNA]</scope>
    <source>
        <strain evidence="1">FM164</strain>
    </source>
</reference>
<name>W6QGJ3_PENRF</name>
<gene>
    <name evidence="1" type="ORF">PROQFM164_S03g000013</name>
</gene>